<evidence type="ECO:0000313" key="2">
    <source>
        <dbReference type="Proteomes" id="UP001266305"/>
    </source>
</evidence>
<protein>
    <submittedName>
        <fullName evidence="1">Uncharacterized protein</fullName>
    </submittedName>
</protein>
<dbReference type="EMBL" id="JASSZA010000402">
    <property type="protein sequence ID" value="KAK2081203.1"/>
    <property type="molecule type" value="Genomic_DNA"/>
</dbReference>
<gene>
    <name evidence="1" type="ORF">P7K49_040377</name>
</gene>
<sequence>EQIEICVASVFKAEFYCYFVICGNTAGKACFEISPQKAFADFPFNTRVYLSEQIEICVASVFKAEFYCYFVICGNTAGKACFEISPQKAFADFPFNTRVYLSEQIEICVASVFKAEFYCYFVICWNTAGKDCFEISPQKAFADFPFNTRVYLSEQIEICVASVFKAEFYCYFVICGNTAGKACFEISPQKAFADFPFNTRVYLSKLNAHFDNRSVM</sequence>
<organism evidence="1 2">
    <name type="scientific">Saguinus oedipus</name>
    <name type="common">Cotton-top tamarin</name>
    <name type="synonym">Oedipomidas oedipus</name>
    <dbReference type="NCBI Taxonomy" id="9490"/>
    <lineage>
        <taxon>Eukaryota</taxon>
        <taxon>Metazoa</taxon>
        <taxon>Chordata</taxon>
        <taxon>Craniata</taxon>
        <taxon>Vertebrata</taxon>
        <taxon>Euteleostomi</taxon>
        <taxon>Mammalia</taxon>
        <taxon>Eutheria</taxon>
        <taxon>Euarchontoglires</taxon>
        <taxon>Primates</taxon>
        <taxon>Haplorrhini</taxon>
        <taxon>Platyrrhini</taxon>
        <taxon>Cebidae</taxon>
        <taxon>Callitrichinae</taxon>
        <taxon>Saguinus</taxon>
    </lineage>
</organism>
<dbReference type="Proteomes" id="UP001266305">
    <property type="component" value="Unassembled WGS sequence"/>
</dbReference>
<keyword evidence="2" id="KW-1185">Reference proteome</keyword>
<name>A0ABQ9T9X3_SAGOE</name>
<feature type="non-terminal residue" evidence="1">
    <location>
        <position position="1"/>
    </location>
</feature>
<accession>A0ABQ9T9X3</accession>
<evidence type="ECO:0000313" key="1">
    <source>
        <dbReference type="EMBL" id="KAK2081203.1"/>
    </source>
</evidence>
<comment type="caution">
    <text evidence="1">The sequence shown here is derived from an EMBL/GenBank/DDBJ whole genome shotgun (WGS) entry which is preliminary data.</text>
</comment>
<proteinExistence type="predicted"/>
<reference evidence="1 2" key="1">
    <citation type="submission" date="2023-05" db="EMBL/GenBank/DDBJ databases">
        <title>B98-5 Cell Line De Novo Hybrid Assembly: An Optical Mapping Approach.</title>
        <authorList>
            <person name="Kananen K."/>
            <person name="Auerbach J.A."/>
            <person name="Kautto E."/>
            <person name="Blachly J.S."/>
        </authorList>
    </citation>
    <scope>NUCLEOTIDE SEQUENCE [LARGE SCALE GENOMIC DNA]</scope>
    <source>
        <strain evidence="1">B95-8</strain>
        <tissue evidence="1">Cell line</tissue>
    </source>
</reference>